<reference evidence="2" key="1">
    <citation type="journal article" date="2014" name="Int. J. Syst. Evol. Microbiol.">
        <title>Complete genome sequence of Corynebacterium casei LMG S-19264T (=DSM 44701T), isolated from a smear-ripened cheese.</title>
        <authorList>
            <consortium name="US DOE Joint Genome Institute (JGI-PGF)"/>
            <person name="Walter F."/>
            <person name="Albersmeier A."/>
            <person name="Kalinowski J."/>
            <person name="Ruckert C."/>
        </authorList>
    </citation>
    <scope>NUCLEOTIDE SEQUENCE</scope>
    <source>
        <strain evidence="2">JCM 4125</strain>
    </source>
</reference>
<evidence type="ECO:0000313" key="2">
    <source>
        <dbReference type="EMBL" id="GGT79446.1"/>
    </source>
</evidence>
<reference evidence="2" key="2">
    <citation type="submission" date="2020-09" db="EMBL/GenBank/DDBJ databases">
        <authorList>
            <person name="Sun Q."/>
            <person name="Ohkuma M."/>
        </authorList>
    </citation>
    <scope>NUCLEOTIDE SEQUENCE</scope>
    <source>
        <strain evidence="2">JCM 4125</strain>
    </source>
</reference>
<evidence type="ECO:0000256" key="1">
    <source>
        <dbReference type="SAM" id="MobiDB-lite"/>
    </source>
</evidence>
<feature type="region of interest" description="Disordered" evidence="1">
    <location>
        <begin position="1"/>
        <end position="93"/>
    </location>
</feature>
<accession>A0A918HN70</accession>
<keyword evidence="3" id="KW-1185">Reference proteome</keyword>
<name>A0A918HN70_9ACTN</name>
<dbReference type="Proteomes" id="UP000646776">
    <property type="component" value="Unassembled WGS sequence"/>
</dbReference>
<organism evidence="2 3">
    <name type="scientific">Streptomyces phaeofaciens</name>
    <dbReference type="NCBI Taxonomy" id="68254"/>
    <lineage>
        <taxon>Bacteria</taxon>
        <taxon>Bacillati</taxon>
        <taxon>Actinomycetota</taxon>
        <taxon>Actinomycetes</taxon>
        <taxon>Kitasatosporales</taxon>
        <taxon>Streptomycetaceae</taxon>
        <taxon>Streptomyces</taxon>
    </lineage>
</organism>
<comment type="caution">
    <text evidence="2">The sequence shown here is derived from an EMBL/GenBank/DDBJ whole genome shotgun (WGS) entry which is preliminary data.</text>
</comment>
<evidence type="ECO:0000313" key="3">
    <source>
        <dbReference type="Proteomes" id="UP000646776"/>
    </source>
</evidence>
<dbReference type="AlphaFoldDB" id="A0A918HN70"/>
<gene>
    <name evidence="2" type="ORF">GCM10010226_67390</name>
</gene>
<dbReference type="EMBL" id="BMSA01000024">
    <property type="protein sequence ID" value="GGT79446.1"/>
    <property type="molecule type" value="Genomic_DNA"/>
</dbReference>
<proteinExistence type="predicted"/>
<protein>
    <submittedName>
        <fullName evidence="2">Uncharacterized protein</fullName>
    </submittedName>
</protein>
<sequence length="93" mass="10220">MPRRGQCHPQPGHPQRPQPPEREREPDGPGFAGQSLHPVHGVLTDDGEYGVVRRDKSGQQGISPSGKATRARFREHGSTLRTGPMERPTRPVA</sequence>